<name>A0ABR3MA67_9TELE</name>
<sequence length="122" mass="12892">MCWNVCVCVRVNDLECVSVGHRSGIPGLGKLNADPSLPTAGHICWLSSSFSSSAPPASDICNRVFPETKDGRNGGESVGDGGLSLISLAQTISLDTAAEIFGKLPNVLIDRRYSTWWKVGVG</sequence>
<evidence type="ECO:0000313" key="1">
    <source>
        <dbReference type="EMBL" id="KAL1261983.1"/>
    </source>
</evidence>
<accession>A0ABR3MA67</accession>
<proteinExistence type="predicted"/>
<protein>
    <submittedName>
        <fullName evidence="1">Uncharacterized protein</fullName>
    </submittedName>
</protein>
<evidence type="ECO:0000313" key="2">
    <source>
        <dbReference type="Proteomes" id="UP001558613"/>
    </source>
</evidence>
<dbReference type="EMBL" id="JAYMGO010000014">
    <property type="protein sequence ID" value="KAL1261983.1"/>
    <property type="molecule type" value="Genomic_DNA"/>
</dbReference>
<dbReference type="Proteomes" id="UP001558613">
    <property type="component" value="Unassembled WGS sequence"/>
</dbReference>
<gene>
    <name evidence="1" type="ORF">QQF64_007248</name>
</gene>
<comment type="caution">
    <text evidence="1">The sequence shown here is derived from an EMBL/GenBank/DDBJ whole genome shotgun (WGS) entry which is preliminary data.</text>
</comment>
<reference evidence="1 2" key="1">
    <citation type="submission" date="2023-09" db="EMBL/GenBank/DDBJ databases">
        <authorList>
            <person name="Wang M."/>
        </authorList>
    </citation>
    <scope>NUCLEOTIDE SEQUENCE [LARGE SCALE GENOMIC DNA]</scope>
    <source>
        <strain evidence="1">GT-2023</strain>
        <tissue evidence="1">Liver</tissue>
    </source>
</reference>
<keyword evidence="2" id="KW-1185">Reference proteome</keyword>
<organism evidence="1 2">
    <name type="scientific">Cirrhinus molitorella</name>
    <name type="common">mud carp</name>
    <dbReference type="NCBI Taxonomy" id="172907"/>
    <lineage>
        <taxon>Eukaryota</taxon>
        <taxon>Metazoa</taxon>
        <taxon>Chordata</taxon>
        <taxon>Craniata</taxon>
        <taxon>Vertebrata</taxon>
        <taxon>Euteleostomi</taxon>
        <taxon>Actinopterygii</taxon>
        <taxon>Neopterygii</taxon>
        <taxon>Teleostei</taxon>
        <taxon>Ostariophysi</taxon>
        <taxon>Cypriniformes</taxon>
        <taxon>Cyprinidae</taxon>
        <taxon>Labeoninae</taxon>
        <taxon>Labeonini</taxon>
        <taxon>Cirrhinus</taxon>
    </lineage>
</organism>